<reference evidence="2 3" key="1">
    <citation type="submission" date="2016-03" db="EMBL/GenBank/DDBJ databases">
        <title>Trachymyrmex septentrionalis WGS genome.</title>
        <authorList>
            <person name="Nygaard S."/>
            <person name="Hu H."/>
            <person name="Boomsma J."/>
            <person name="Zhang G."/>
        </authorList>
    </citation>
    <scope>NUCLEOTIDE SEQUENCE [LARGE SCALE GENOMIC DNA]</scope>
    <source>
        <strain evidence="2">Tsep2-gDNA-1</strain>
        <tissue evidence="2">Whole body</tissue>
    </source>
</reference>
<dbReference type="AlphaFoldDB" id="A0A195F4U6"/>
<accession>A0A195F4U6</accession>
<organism evidence="2 3">
    <name type="scientific">Trachymyrmex septentrionalis</name>
    <dbReference type="NCBI Taxonomy" id="34720"/>
    <lineage>
        <taxon>Eukaryota</taxon>
        <taxon>Metazoa</taxon>
        <taxon>Ecdysozoa</taxon>
        <taxon>Arthropoda</taxon>
        <taxon>Hexapoda</taxon>
        <taxon>Insecta</taxon>
        <taxon>Pterygota</taxon>
        <taxon>Neoptera</taxon>
        <taxon>Endopterygota</taxon>
        <taxon>Hymenoptera</taxon>
        <taxon>Apocrita</taxon>
        <taxon>Aculeata</taxon>
        <taxon>Formicoidea</taxon>
        <taxon>Formicidae</taxon>
        <taxon>Myrmicinae</taxon>
        <taxon>Trachymyrmex</taxon>
    </lineage>
</organism>
<keyword evidence="3" id="KW-1185">Reference proteome</keyword>
<proteinExistence type="predicted"/>
<name>A0A195F4U6_9HYME</name>
<feature type="chain" id="PRO_5008271240" evidence="1">
    <location>
        <begin position="24"/>
        <end position="78"/>
    </location>
</feature>
<dbReference type="EMBL" id="KQ981820">
    <property type="protein sequence ID" value="KYN35192.1"/>
    <property type="molecule type" value="Genomic_DNA"/>
</dbReference>
<evidence type="ECO:0000256" key="1">
    <source>
        <dbReference type="SAM" id="SignalP"/>
    </source>
</evidence>
<evidence type="ECO:0000313" key="3">
    <source>
        <dbReference type="Proteomes" id="UP000078541"/>
    </source>
</evidence>
<sequence length="78" mass="8431">MASKVFLLAMISIVCLVVLETSAAPTSPSLPKCLSIKEFRMLPPAAIRGMLLSNWITGATKWCDDESKTVSPSGNIYE</sequence>
<keyword evidence="1" id="KW-0732">Signal</keyword>
<protein>
    <submittedName>
        <fullName evidence="2">Uncharacterized protein</fullName>
    </submittedName>
</protein>
<feature type="signal peptide" evidence="1">
    <location>
        <begin position="1"/>
        <end position="23"/>
    </location>
</feature>
<evidence type="ECO:0000313" key="2">
    <source>
        <dbReference type="EMBL" id="KYN35192.1"/>
    </source>
</evidence>
<gene>
    <name evidence="2" type="ORF">ALC56_10366</name>
</gene>
<dbReference type="Proteomes" id="UP000078541">
    <property type="component" value="Unassembled WGS sequence"/>
</dbReference>